<dbReference type="SUPFAM" id="SSF102114">
    <property type="entry name" value="Radical SAM enzymes"/>
    <property type="match status" value="1"/>
</dbReference>
<gene>
    <name evidence="13 17" type="primary">miaB</name>
    <name evidence="17" type="ORF">G3M78_04105</name>
</gene>
<dbReference type="Proteomes" id="UP000594464">
    <property type="component" value="Chromosome"/>
</dbReference>
<evidence type="ECO:0000256" key="11">
    <source>
        <dbReference type="ARBA" id="ARBA00080698"/>
    </source>
</evidence>
<proteinExistence type="inferred from homology"/>
<dbReference type="EC" id="2.8.4.3" evidence="9 13"/>
<dbReference type="NCBIfam" id="TIGR01574">
    <property type="entry name" value="miaB-methiolase"/>
    <property type="match status" value="1"/>
</dbReference>
<comment type="function">
    <text evidence="1 13">Catalyzes the methylthiolation of N6-(dimethylallyl)adenosine (i(6)A), leading to the formation of 2-methylthio-N6-(dimethylallyl)adenosine (ms(2)i(6)A) at position 37 in tRNAs that read codons beginning with uridine.</text>
</comment>
<dbReference type="PROSITE" id="PS51918">
    <property type="entry name" value="RADICAL_SAM"/>
    <property type="match status" value="1"/>
</dbReference>
<dbReference type="KEGG" id="nva:G3M78_04105"/>
<dbReference type="InterPro" id="IPR007197">
    <property type="entry name" value="rSAM"/>
</dbReference>
<dbReference type="Gene3D" id="3.40.50.12160">
    <property type="entry name" value="Methylthiotransferase, N-terminal domain"/>
    <property type="match status" value="1"/>
</dbReference>
<protein>
    <recommendedName>
        <fullName evidence="10 13">tRNA-2-methylthio-N(6)-dimethylallyladenosine synthase</fullName>
        <ecNumber evidence="9 13">2.8.4.3</ecNumber>
    </recommendedName>
    <alternativeName>
        <fullName evidence="12 13">(Dimethylallyl)adenosine tRNA methylthiotransferase MiaB</fullName>
    </alternativeName>
    <alternativeName>
        <fullName evidence="11 13">tRNA-i(6)A37 methylthiotransferase</fullName>
    </alternativeName>
</protein>
<dbReference type="Pfam" id="PF04055">
    <property type="entry name" value="Radical_SAM"/>
    <property type="match status" value="1"/>
</dbReference>
<feature type="domain" description="Radical SAM core" evidence="16">
    <location>
        <begin position="145"/>
        <end position="376"/>
    </location>
</feature>
<feature type="binding site" evidence="13">
    <location>
        <position position="163"/>
    </location>
    <ligand>
        <name>[4Fe-4S] cluster</name>
        <dbReference type="ChEBI" id="CHEBI:49883"/>
        <label>2</label>
        <note>4Fe-4S-S-AdoMet</note>
    </ligand>
</feature>
<organism evidence="17 18">
    <name type="scientific">Candidatus Nitrohelix vancouverensis</name>
    <dbReference type="NCBI Taxonomy" id="2705534"/>
    <lineage>
        <taxon>Bacteria</taxon>
        <taxon>Pseudomonadati</taxon>
        <taxon>Nitrospinota/Tectimicrobiota group</taxon>
        <taxon>Nitrospinota</taxon>
        <taxon>Nitrospinia</taxon>
        <taxon>Nitrospinales</taxon>
        <taxon>Nitrospinaceae</taxon>
        <taxon>Candidatus Nitrohelix</taxon>
    </lineage>
</organism>
<dbReference type="FunFam" id="3.80.30.20:FF:000001">
    <property type="entry name" value="tRNA-2-methylthio-N(6)-dimethylallyladenosine synthase 2"/>
    <property type="match status" value="1"/>
</dbReference>
<dbReference type="PROSITE" id="PS50926">
    <property type="entry name" value="TRAM"/>
    <property type="match status" value="1"/>
</dbReference>
<evidence type="ECO:0000313" key="18">
    <source>
        <dbReference type="Proteomes" id="UP000594464"/>
    </source>
</evidence>
<dbReference type="InterPro" id="IPR013848">
    <property type="entry name" value="Methylthiotransferase_N"/>
</dbReference>
<dbReference type="InterPro" id="IPR058240">
    <property type="entry name" value="rSAM_sf"/>
</dbReference>
<accession>A0A7T0C148</accession>
<feature type="domain" description="MTTase N-terminal" evidence="15">
    <location>
        <begin position="2"/>
        <end position="118"/>
    </location>
</feature>
<keyword evidence="3 13" id="KW-0963">Cytoplasm</keyword>
<name>A0A7T0C148_9BACT</name>
<dbReference type="SFLD" id="SFLDS00029">
    <property type="entry name" value="Radical_SAM"/>
    <property type="match status" value="1"/>
</dbReference>
<keyword evidence="6 13" id="KW-0479">Metal-binding</keyword>
<dbReference type="SFLD" id="SFLDG01061">
    <property type="entry name" value="methylthiotransferase"/>
    <property type="match status" value="1"/>
</dbReference>
<keyword evidence="8 13" id="KW-0411">Iron-sulfur</keyword>
<feature type="binding site" evidence="13">
    <location>
        <position position="11"/>
    </location>
    <ligand>
        <name>[4Fe-4S] cluster</name>
        <dbReference type="ChEBI" id="CHEBI:49883"/>
        <label>1</label>
    </ligand>
</feature>
<dbReference type="SFLD" id="SFLDG01082">
    <property type="entry name" value="B12-binding_domain_containing"/>
    <property type="match status" value="1"/>
</dbReference>
<evidence type="ECO:0000256" key="9">
    <source>
        <dbReference type="ARBA" id="ARBA00033765"/>
    </source>
</evidence>
<dbReference type="PANTHER" id="PTHR43020">
    <property type="entry name" value="CDK5 REGULATORY SUBUNIT-ASSOCIATED PROTEIN 1"/>
    <property type="match status" value="1"/>
</dbReference>
<evidence type="ECO:0000259" key="16">
    <source>
        <dbReference type="PROSITE" id="PS51918"/>
    </source>
</evidence>
<evidence type="ECO:0000256" key="5">
    <source>
        <dbReference type="ARBA" id="ARBA00022691"/>
    </source>
</evidence>
<keyword evidence="5 13" id="KW-0949">S-adenosyl-L-methionine</keyword>
<dbReference type="InterPro" id="IPR002792">
    <property type="entry name" value="TRAM_dom"/>
</dbReference>
<evidence type="ECO:0000256" key="4">
    <source>
        <dbReference type="ARBA" id="ARBA00022679"/>
    </source>
</evidence>
<comment type="subcellular location">
    <subcellularLocation>
        <location evidence="13">Cytoplasm</location>
    </subcellularLocation>
</comment>
<feature type="binding site" evidence="13">
    <location>
        <position position="159"/>
    </location>
    <ligand>
        <name>[4Fe-4S] cluster</name>
        <dbReference type="ChEBI" id="CHEBI:49883"/>
        <label>2</label>
        <note>4Fe-4S-S-AdoMet</note>
    </ligand>
</feature>
<evidence type="ECO:0000256" key="8">
    <source>
        <dbReference type="ARBA" id="ARBA00023014"/>
    </source>
</evidence>
<dbReference type="PROSITE" id="PS01278">
    <property type="entry name" value="MTTASE_RADICAL"/>
    <property type="match status" value="1"/>
</dbReference>
<dbReference type="InterPro" id="IPR023404">
    <property type="entry name" value="rSAM_horseshoe"/>
</dbReference>
<dbReference type="FunFam" id="3.40.50.12160:FF:000003">
    <property type="entry name" value="CDK5 regulatory subunit-associated protein 1"/>
    <property type="match status" value="1"/>
</dbReference>
<sequence>MKQVYLDTFGCQMNVADTDRMELLLFHSGYFRTHEPENADLIIVNTCSIREKAENKIYSLFGHFRPLKAKNPGLVLGMAGCLAQQEGENILKKAPFIDFIMGPDCVEQISDVVQHAQTSRKPRVWTEFDRAKEYSIPDLAHPLDRPADPSSFINIIKGCDKFCSFCVVPFTRGREKSREAAEIVAEAEQLVRRGAKEIILLGQNVNAYGKRGLIEPTEFHELLYRVAEVPGLQRLRFTTSHPKDFTPELVQAYQDLDVLVNHLHLPVQSGNDRILEEMRRGHTVAEYRALIDLVRNKVPDMSFSTDVIIGYPSETEREFEDTLDLMEWVGYSSSFMFQYSPRPNTPAAEIPDTVSELEKRERLQRTIELQNRLTLEQGQRFIGTEVEALVEGPASRGKGLMRGRSPHYWSVFFPDPLKQVQPGERVSVLVEDVRGHSLSGVANLPAVVG</sequence>
<evidence type="ECO:0000256" key="12">
    <source>
        <dbReference type="ARBA" id="ARBA00081141"/>
    </source>
</evidence>
<feature type="binding site" evidence="13">
    <location>
        <position position="166"/>
    </location>
    <ligand>
        <name>[4Fe-4S] cluster</name>
        <dbReference type="ChEBI" id="CHEBI:49883"/>
        <label>2</label>
        <note>4Fe-4S-S-AdoMet</note>
    </ligand>
</feature>
<dbReference type="HAMAP" id="MF_01864">
    <property type="entry name" value="tRNA_metthiotr_MiaB"/>
    <property type="match status" value="1"/>
</dbReference>
<feature type="binding site" evidence="13">
    <location>
        <position position="81"/>
    </location>
    <ligand>
        <name>[4Fe-4S] cluster</name>
        <dbReference type="ChEBI" id="CHEBI:49883"/>
        <label>1</label>
    </ligand>
</feature>
<dbReference type="PROSITE" id="PS51449">
    <property type="entry name" value="MTTASE_N"/>
    <property type="match status" value="1"/>
</dbReference>
<dbReference type="Gene3D" id="3.80.30.20">
    <property type="entry name" value="tm_1862 like domain"/>
    <property type="match status" value="1"/>
</dbReference>
<evidence type="ECO:0000256" key="1">
    <source>
        <dbReference type="ARBA" id="ARBA00003234"/>
    </source>
</evidence>
<evidence type="ECO:0000256" key="6">
    <source>
        <dbReference type="ARBA" id="ARBA00022723"/>
    </source>
</evidence>
<evidence type="ECO:0000313" key="17">
    <source>
        <dbReference type="EMBL" id="QPJ64616.1"/>
    </source>
</evidence>
<keyword evidence="2 13" id="KW-0004">4Fe-4S</keyword>
<dbReference type="Pfam" id="PF01938">
    <property type="entry name" value="TRAM"/>
    <property type="match status" value="1"/>
</dbReference>
<feature type="domain" description="TRAM" evidence="14">
    <location>
        <begin position="379"/>
        <end position="444"/>
    </location>
</feature>
<dbReference type="GO" id="GO:0035597">
    <property type="term" value="F:tRNA-2-methylthio-N(6)-dimethylallyladenosine(37) synthase activity"/>
    <property type="evidence" value="ECO:0007669"/>
    <property type="project" value="UniProtKB-EC"/>
</dbReference>
<dbReference type="Pfam" id="PF00919">
    <property type="entry name" value="UPF0004"/>
    <property type="match status" value="1"/>
</dbReference>
<comment type="similarity">
    <text evidence="13">Belongs to the methylthiotransferase family. MiaB subfamily.</text>
</comment>
<feature type="binding site" evidence="13">
    <location>
        <position position="47"/>
    </location>
    <ligand>
        <name>[4Fe-4S] cluster</name>
        <dbReference type="ChEBI" id="CHEBI:49883"/>
        <label>1</label>
    </ligand>
</feature>
<dbReference type="InterPro" id="IPR006463">
    <property type="entry name" value="MiaB_methiolase"/>
</dbReference>
<dbReference type="SFLD" id="SFLDF00273">
    <property type="entry name" value="(dimethylallyl)adenosine_tRNA"/>
    <property type="match status" value="1"/>
</dbReference>
<evidence type="ECO:0000256" key="2">
    <source>
        <dbReference type="ARBA" id="ARBA00022485"/>
    </source>
</evidence>
<dbReference type="EMBL" id="CP048620">
    <property type="protein sequence ID" value="QPJ64616.1"/>
    <property type="molecule type" value="Genomic_DNA"/>
</dbReference>
<dbReference type="InterPro" id="IPR038135">
    <property type="entry name" value="Methylthiotransferase_N_sf"/>
</dbReference>
<comment type="catalytic activity">
    <reaction evidence="13">
        <text>N(6)-dimethylallyladenosine(37) in tRNA + (sulfur carrier)-SH + AH2 + 2 S-adenosyl-L-methionine = 2-methylsulfanyl-N(6)-dimethylallyladenosine(37) in tRNA + (sulfur carrier)-H + 5'-deoxyadenosine + L-methionine + A + S-adenosyl-L-homocysteine + 2 H(+)</text>
        <dbReference type="Rhea" id="RHEA:37067"/>
        <dbReference type="Rhea" id="RHEA-COMP:10375"/>
        <dbReference type="Rhea" id="RHEA-COMP:10376"/>
        <dbReference type="Rhea" id="RHEA-COMP:14737"/>
        <dbReference type="Rhea" id="RHEA-COMP:14739"/>
        <dbReference type="ChEBI" id="CHEBI:13193"/>
        <dbReference type="ChEBI" id="CHEBI:15378"/>
        <dbReference type="ChEBI" id="CHEBI:17319"/>
        <dbReference type="ChEBI" id="CHEBI:17499"/>
        <dbReference type="ChEBI" id="CHEBI:29917"/>
        <dbReference type="ChEBI" id="CHEBI:57844"/>
        <dbReference type="ChEBI" id="CHEBI:57856"/>
        <dbReference type="ChEBI" id="CHEBI:59789"/>
        <dbReference type="ChEBI" id="CHEBI:64428"/>
        <dbReference type="ChEBI" id="CHEBI:74415"/>
        <dbReference type="ChEBI" id="CHEBI:74417"/>
        <dbReference type="EC" id="2.8.4.3"/>
    </reaction>
</comment>
<reference evidence="18" key="1">
    <citation type="submission" date="2020-02" db="EMBL/GenBank/DDBJ databases">
        <title>Genomic and physiological characterization of two novel Nitrospinaceae genera.</title>
        <authorList>
            <person name="Mueller A.J."/>
            <person name="Jung M.-Y."/>
            <person name="Strachan C.R."/>
            <person name="Herbold C.W."/>
            <person name="Kirkegaard R.H."/>
            <person name="Daims H."/>
        </authorList>
    </citation>
    <scope>NUCLEOTIDE SEQUENCE [LARGE SCALE GENOMIC DNA]</scope>
</reference>
<keyword evidence="4 13" id="KW-0808">Transferase</keyword>
<comment type="subunit">
    <text evidence="13">Monomer.</text>
</comment>
<dbReference type="NCBIfam" id="TIGR00089">
    <property type="entry name" value="MiaB/RimO family radical SAM methylthiotransferase"/>
    <property type="match status" value="1"/>
</dbReference>
<dbReference type="GO" id="GO:0051539">
    <property type="term" value="F:4 iron, 4 sulfur cluster binding"/>
    <property type="evidence" value="ECO:0007669"/>
    <property type="project" value="UniProtKB-UniRule"/>
</dbReference>
<dbReference type="InterPro" id="IPR005839">
    <property type="entry name" value="Methylthiotransferase"/>
</dbReference>
<dbReference type="SMART" id="SM00729">
    <property type="entry name" value="Elp3"/>
    <property type="match status" value="1"/>
</dbReference>
<dbReference type="PANTHER" id="PTHR43020:SF2">
    <property type="entry name" value="MITOCHONDRIAL TRNA METHYLTHIOTRANSFERASE CDK5RAP1"/>
    <property type="match status" value="1"/>
</dbReference>
<dbReference type="GO" id="GO:0046872">
    <property type="term" value="F:metal ion binding"/>
    <property type="evidence" value="ECO:0007669"/>
    <property type="project" value="UniProtKB-KW"/>
</dbReference>
<keyword evidence="7 13" id="KW-0408">Iron</keyword>
<evidence type="ECO:0000259" key="14">
    <source>
        <dbReference type="PROSITE" id="PS50926"/>
    </source>
</evidence>
<evidence type="ECO:0000256" key="13">
    <source>
        <dbReference type="HAMAP-Rule" id="MF_01864"/>
    </source>
</evidence>
<evidence type="ECO:0000259" key="15">
    <source>
        <dbReference type="PROSITE" id="PS51449"/>
    </source>
</evidence>
<dbReference type="CDD" id="cd01335">
    <property type="entry name" value="Radical_SAM"/>
    <property type="match status" value="1"/>
</dbReference>
<comment type="cofactor">
    <cofactor evidence="13">
        <name>[4Fe-4S] cluster</name>
        <dbReference type="ChEBI" id="CHEBI:49883"/>
    </cofactor>
    <text evidence="13">Binds 2 [4Fe-4S] clusters. One cluster is coordinated with 3 cysteines and an exchangeable S-adenosyl-L-methionine.</text>
</comment>
<dbReference type="InterPro" id="IPR006638">
    <property type="entry name" value="Elp3/MiaA/NifB-like_rSAM"/>
</dbReference>
<evidence type="ECO:0000256" key="3">
    <source>
        <dbReference type="ARBA" id="ARBA00022490"/>
    </source>
</evidence>
<evidence type="ECO:0000256" key="7">
    <source>
        <dbReference type="ARBA" id="ARBA00023004"/>
    </source>
</evidence>
<dbReference type="GO" id="GO:0005829">
    <property type="term" value="C:cytosol"/>
    <property type="evidence" value="ECO:0007669"/>
    <property type="project" value="TreeGrafter"/>
</dbReference>
<dbReference type="InterPro" id="IPR020612">
    <property type="entry name" value="Methylthiotransferase_CS"/>
</dbReference>
<evidence type="ECO:0000256" key="10">
    <source>
        <dbReference type="ARBA" id="ARBA00068570"/>
    </source>
</evidence>
<dbReference type="AlphaFoldDB" id="A0A7T0C148"/>
<keyword evidence="13" id="KW-0819">tRNA processing</keyword>